<dbReference type="EMBL" id="WIQZ01000003">
    <property type="protein sequence ID" value="KAF3146153.1"/>
    <property type="molecule type" value="Genomic_DNA"/>
</dbReference>
<organism evidence="2 3">
    <name type="scientific">Orbilia oligospora</name>
    <name type="common">Nematode-trapping fungus</name>
    <name type="synonym">Arthrobotrys oligospora</name>
    <dbReference type="NCBI Taxonomy" id="2813651"/>
    <lineage>
        <taxon>Eukaryota</taxon>
        <taxon>Fungi</taxon>
        <taxon>Dikarya</taxon>
        <taxon>Ascomycota</taxon>
        <taxon>Pezizomycotina</taxon>
        <taxon>Orbiliomycetes</taxon>
        <taxon>Orbiliales</taxon>
        <taxon>Orbiliaceae</taxon>
        <taxon>Orbilia</taxon>
    </lineage>
</organism>
<feature type="compositionally biased region" description="Polar residues" evidence="1">
    <location>
        <begin position="660"/>
        <end position="672"/>
    </location>
</feature>
<accession>A0A7C8NQU8</accession>
<feature type="region of interest" description="Disordered" evidence="1">
    <location>
        <begin position="598"/>
        <end position="639"/>
    </location>
</feature>
<reference evidence="2 3" key="1">
    <citation type="submission" date="2019-06" db="EMBL/GenBank/DDBJ databases">
        <authorList>
            <person name="Palmer J.M."/>
        </authorList>
    </citation>
    <scope>NUCLEOTIDE SEQUENCE [LARGE SCALE GENOMIC DNA]</scope>
    <source>
        <strain evidence="2 3">TWF703</strain>
    </source>
</reference>
<dbReference type="Proteomes" id="UP000480548">
    <property type="component" value="Unassembled WGS sequence"/>
</dbReference>
<protein>
    <submittedName>
        <fullName evidence="2">Uncharacterized protein</fullName>
    </submittedName>
</protein>
<gene>
    <name evidence="2" type="ORF">TWF703_005700</name>
</gene>
<name>A0A7C8NQU8_ORBOL</name>
<dbReference type="AlphaFoldDB" id="A0A7C8NQU8"/>
<feature type="compositionally biased region" description="Basic and acidic residues" evidence="1">
    <location>
        <begin position="409"/>
        <end position="420"/>
    </location>
</feature>
<evidence type="ECO:0000313" key="2">
    <source>
        <dbReference type="EMBL" id="KAF3146153.1"/>
    </source>
</evidence>
<feature type="region of interest" description="Disordered" evidence="1">
    <location>
        <begin position="409"/>
        <end position="433"/>
    </location>
</feature>
<evidence type="ECO:0000313" key="3">
    <source>
        <dbReference type="Proteomes" id="UP000480548"/>
    </source>
</evidence>
<evidence type="ECO:0000256" key="1">
    <source>
        <dbReference type="SAM" id="MobiDB-lite"/>
    </source>
</evidence>
<feature type="region of interest" description="Disordered" evidence="1">
    <location>
        <begin position="660"/>
        <end position="708"/>
    </location>
</feature>
<comment type="caution">
    <text evidence="2">The sequence shown here is derived from an EMBL/GenBank/DDBJ whole genome shotgun (WGS) entry which is preliminary data.</text>
</comment>
<sequence length="788" mass="89197">MRLELLYLTTLSSIAEAQWSYRLLYTPIPRDVILWNTKPISHYPKPCAGLCRRFVGRKARNPGPASVDPKKRALTGIAIHQPADNDNFKTPVMAKYVGFWSSYHCRALPRYVIHFRQELNTMQEISFQQFDMFIPGFNASDYNIWGWGEIPHGDIVFGSIPPGGVAFREGGARSWAGNYLVVDNMVAVGPRSVVHGELRANPGLRPSHWHINMGEENYERLTRPKDGVTQPLLGEIASYRYYGPIAPENIRTYEGVDDILNIEDLNRDIQGGKRIGKMEEEPSLPPAYHMNEQKRAILRAYVQIHGAESALFALQQMIDEYRFQHYMGMLTPELQEAARRDGIMQLQVGERADRLAENHIQRQVIQQPEENREAFFIKSRADLQHEKDTGRDMILFLTSEIQELDGVKVGDEEAQSRDNQLEGDTGNLGQGIEPQETGILQAGVENNSQELENESECELEAEPPTAAQLLPESDPLPSLDFGPVANSEIQRLSEKLLSQKNRFIVNLDTDTQNEPDTMEELSIEYSKPKDEVEEHIIEQEFDEVQPDQFIDPELRNVINSEVENLVRSEYGGLLRSEGLENHQGGLLDLEESSSLKVIDDEESPNQRPEAEEPFDRIPLNQASERYGNQDPGELERQRPPINMAIESGNTIASLQQNHISEQNSNSEQQIPLSQVDVDSDDEPRFASTFGRDRYRNRAPQLEDSPRTRQHVTTYGRMSFSDWLATRPIQTLMQLRDEILTLHGLGPYANRSYSPGSFETLALGTSGPLPRSGSGGIKSTHQTAKLCWL</sequence>
<proteinExistence type="predicted"/>